<keyword evidence="1" id="KW-0812">Transmembrane</keyword>
<protein>
    <submittedName>
        <fullName evidence="2">DUF969 domain-containing protein</fullName>
    </submittedName>
</protein>
<evidence type="ECO:0000313" key="2">
    <source>
        <dbReference type="EMBL" id="MBB1060655.1"/>
    </source>
</evidence>
<name>A0A7W3TLQ7_9GAMM</name>
<feature type="transmembrane region" description="Helical" evidence="1">
    <location>
        <begin position="196"/>
        <end position="217"/>
    </location>
</feature>
<keyword evidence="1" id="KW-1133">Transmembrane helix</keyword>
<comment type="caution">
    <text evidence="2">The sequence shown here is derived from an EMBL/GenBank/DDBJ whole genome shotgun (WGS) entry which is preliminary data.</text>
</comment>
<sequence length="244" mass="26389">MNEALNYWPLLGVLCVVVGFVLRFNPVIVVVVAGLASGLLAGKSIPDLLALLGTSFVSNRALLLFVLTLPTIGLLERAGLREHVHAWIGRMQRLTLFRLLLGYLGLRQLLSMLGLHNVGGHAQTVRPLLAPMSEAAADQAHGTLPDHERQRLFAVDAATDNVGLFFGEDVFVAIGAVLLIQGFYAEQGIVLEPLHIALWALPTAIAAFVIHAIRLRWYTRGLTARMQPPLATDTASTGGRDARP</sequence>
<dbReference type="AlphaFoldDB" id="A0A7W3TLQ7"/>
<organism evidence="2 3">
    <name type="scientific">Marilutibacter spongiae</name>
    <dbReference type="NCBI Taxonomy" id="2025720"/>
    <lineage>
        <taxon>Bacteria</taxon>
        <taxon>Pseudomonadati</taxon>
        <taxon>Pseudomonadota</taxon>
        <taxon>Gammaproteobacteria</taxon>
        <taxon>Lysobacterales</taxon>
        <taxon>Lysobacteraceae</taxon>
        <taxon>Marilutibacter</taxon>
    </lineage>
</organism>
<dbReference type="RefSeq" id="WP_182686808.1">
    <property type="nucleotide sequence ID" value="NZ_JACHTF010000008.1"/>
</dbReference>
<feature type="transmembrane region" description="Helical" evidence="1">
    <location>
        <begin position="162"/>
        <end position="184"/>
    </location>
</feature>
<evidence type="ECO:0000256" key="1">
    <source>
        <dbReference type="SAM" id="Phobius"/>
    </source>
</evidence>
<gene>
    <name evidence="2" type="ORF">H4F98_08720</name>
</gene>
<reference evidence="2 3" key="1">
    <citation type="submission" date="2020-08" db="EMBL/GenBank/DDBJ databases">
        <authorList>
            <person name="Xu S."/>
            <person name="Li A."/>
        </authorList>
    </citation>
    <scope>NUCLEOTIDE SEQUENCE [LARGE SCALE GENOMIC DNA]</scope>
    <source>
        <strain evidence="2 3">119BY6-57</strain>
    </source>
</reference>
<accession>A0A7W3TLQ7</accession>
<dbReference type="InterPro" id="IPR010374">
    <property type="entry name" value="DUF969"/>
</dbReference>
<keyword evidence="1" id="KW-0472">Membrane</keyword>
<keyword evidence="3" id="KW-1185">Reference proteome</keyword>
<feature type="transmembrane region" description="Helical" evidence="1">
    <location>
        <begin position="48"/>
        <end position="67"/>
    </location>
</feature>
<dbReference type="Proteomes" id="UP000523196">
    <property type="component" value="Unassembled WGS sequence"/>
</dbReference>
<feature type="transmembrane region" description="Helical" evidence="1">
    <location>
        <begin position="6"/>
        <end position="36"/>
    </location>
</feature>
<dbReference type="Pfam" id="PF06149">
    <property type="entry name" value="DUF969"/>
    <property type="match status" value="1"/>
</dbReference>
<proteinExistence type="predicted"/>
<dbReference type="EMBL" id="JACHTF010000008">
    <property type="protein sequence ID" value="MBB1060655.1"/>
    <property type="molecule type" value="Genomic_DNA"/>
</dbReference>
<evidence type="ECO:0000313" key="3">
    <source>
        <dbReference type="Proteomes" id="UP000523196"/>
    </source>
</evidence>